<protein>
    <submittedName>
        <fullName evidence="1">Phycocyanin alpha phycocyanobilin lyase</fullName>
    </submittedName>
</protein>
<dbReference type="Pfam" id="PF13646">
    <property type="entry name" value="HEAT_2"/>
    <property type="match status" value="1"/>
</dbReference>
<comment type="caution">
    <text evidence="1">The sequence shown here is derived from an EMBL/GenBank/DDBJ whole genome shotgun (WGS) entry which is preliminary data.</text>
</comment>
<dbReference type="AlphaFoldDB" id="A0A100HMX8"/>
<keyword evidence="1" id="KW-0456">Lyase</keyword>
<proteinExistence type="predicted"/>
<keyword evidence="2" id="KW-1185">Reference proteome</keyword>
<dbReference type="EMBL" id="BCMS01000004">
    <property type="protein sequence ID" value="GAQ23683.1"/>
    <property type="molecule type" value="Genomic_DNA"/>
</dbReference>
<dbReference type="RefSeq" id="WP_153013938.1">
    <property type="nucleotide sequence ID" value="NZ_BCMS01000004.1"/>
</dbReference>
<dbReference type="Proteomes" id="UP000056209">
    <property type="component" value="Unassembled WGS sequence"/>
</dbReference>
<gene>
    <name evidence="1" type="ORF">DEIGR_320097</name>
</gene>
<evidence type="ECO:0000313" key="2">
    <source>
        <dbReference type="Proteomes" id="UP000056209"/>
    </source>
</evidence>
<reference evidence="2" key="1">
    <citation type="submission" date="2015-11" db="EMBL/GenBank/DDBJ databases">
        <title>Draft Genome Sequence of the Radioresistant Bacterium Deinococcus grandis, Isolated from Freshwater Fish in Japan.</title>
        <authorList>
            <person name="Satoh K."/>
            <person name="Onodera T."/>
            <person name="Omoso K."/>
            <person name="Takeda-Yano K."/>
            <person name="Katayama T."/>
            <person name="Oono Y."/>
            <person name="Narumi I."/>
        </authorList>
    </citation>
    <scope>NUCLEOTIDE SEQUENCE [LARGE SCALE GENOMIC DNA]</scope>
    <source>
        <strain evidence="2">ATCC 43672</strain>
    </source>
</reference>
<accession>A0A100HMX8</accession>
<dbReference type="GO" id="GO:0016829">
    <property type="term" value="F:lyase activity"/>
    <property type="evidence" value="ECO:0007669"/>
    <property type="project" value="UniProtKB-KW"/>
</dbReference>
<evidence type="ECO:0000313" key="1">
    <source>
        <dbReference type="EMBL" id="GAQ23683.1"/>
    </source>
</evidence>
<sequence length="179" mass="20436">MNNTENPIEVIRKIALSKSNSVGNFYRIIDKSNNKNDYMSIAMEEFKNKNIDSQGRIRLLDLMIHLDTSAFPSMINKYLGEEKDEEVRKRIIWLLQHCCDRSSVPYLIKGLIEEGNVDNKIMILHTLAHLNDPASIEEIKKFIADDSYSVAYEITVGHEASKVIEAIISSARNLPTHTD</sequence>
<name>A0A100HMX8_9DEIO</name>
<dbReference type="Gene3D" id="1.25.10.10">
    <property type="entry name" value="Leucine-rich Repeat Variant"/>
    <property type="match status" value="1"/>
</dbReference>
<dbReference type="InterPro" id="IPR016024">
    <property type="entry name" value="ARM-type_fold"/>
</dbReference>
<dbReference type="SUPFAM" id="SSF48371">
    <property type="entry name" value="ARM repeat"/>
    <property type="match status" value="1"/>
</dbReference>
<organism evidence="1 2">
    <name type="scientific">Deinococcus grandis</name>
    <dbReference type="NCBI Taxonomy" id="57498"/>
    <lineage>
        <taxon>Bacteria</taxon>
        <taxon>Thermotogati</taxon>
        <taxon>Deinococcota</taxon>
        <taxon>Deinococci</taxon>
        <taxon>Deinococcales</taxon>
        <taxon>Deinococcaceae</taxon>
        <taxon>Deinococcus</taxon>
    </lineage>
</organism>
<dbReference type="InterPro" id="IPR011989">
    <property type="entry name" value="ARM-like"/>
</dbReference>